<dbReference type="FunFam" id="3.30.160.60:FF:000624">
    <property type="entry name" value="zinc finger protein 697"/>
    <property type="match status" value="1"/>
</dbReference>
<dbReference type="PROSITE" id="PS00028">
    <property type="entry name" value="ZINC_FINGER_C2H2_1"/>
    <property type="match status" value="8"/>
</dbReference>
<dbReference type="InterPro" id="IPR036236">
    <property type="entry name" value="Znf_C2H2_sf"/>
</dbReference>
<comment type="caution">
    <text evidence="12">The sequence shown here is derived from an EMBL/GenBank/DDBJ whole genome shotgun (WGS) entry which is preliminary data.</text>
</comment>
<dbReference type="GO" id="GO:0000981">
    <property type="term" value="F:DNA-binding transcription factor activity, RNA polymerase II-specific"/>
    <property type="evidence" value="ECO:0007669"/>
    <property type="project" value="TreeGrafter"/>
</dbReference>
<dbReference type="PANTHER" id="PTHR24379:SF127">
    <property type="entry name" value="BLOODY FINGERS-RELATED"/>
    <property type="match status" value="1"/>
</dbReference>
<dbReference type="AlphaFoldDB" id="A0AAW0WHY6"/>
<dbReference type="Gene3D" id="3.30.160.60">
    <property type="entry name" value="Classic Zinc Finger"/>
    <property type="match status" value="5"/>
</dbReference>
<feature type="domain" description="C2H2-type" evidence="11">
    <location>
        <begin position="337"/>
        <end position="364"/>
    </location>
</feature>
<evidence type="ECO:0000313" key="12">
    <source>
        <dbReference type="EMBL" id="KAK8726666.1"/>
    </source>
</evidence>
<feature type="domain" description="C2H2-type" evidence="11">
    <location>
        <begin position="365"/>
        <end position="393"/>
    </location>
</feature>
<feature type="domain" description="C2H2-type" evidence="11">
    <location>
        <begin position="222"/>
        <end position="250"/>
    </location>
</feature>
<keyword evidence="5" id="KW-0862">Zinc</keyword>
<keyword evidence="7" id="KW-0804">Transcription</keyword>
<evidence type="ECO:0000256" key="9">
    <source>
        <dbReference type="PROSITE-ProRule" id="PRU00042"/>
    </source>
</evidence>
<feature type="compositionally biased region" description="Acidic residues" evidence="10">
    <location>
        <begin position="16"/>
        <end position="25"/>
    </location>
</feature>
<comment type="similarity">
    <text evidence="1">Belongs to the krueppel C2H2-type zinc-finger protein family.</text>
</comment>
<dbReference type="Proteomes" id="UP001445076">
    <property type="component" value="Unassembled WGS sequence"/>
</dbReference>
<organism evidence="12 13">
    <name type="scientific">Cherax quadricarinatus</name>
    <name type="common">Australian red claw crayfish</name>
    <dbReference type="NCBI Taxonomy" id="27406"/>
    <lineage>
        <taxon>Eukaryota</taxon>
        <taxon>Metazoa</taxon>
        <taxon>Ecdysozoa</taxon>
        <taxon>Arthropoda</taxon>
        <taxon>Crustacea</taxon>
        <taxon>Multicrustacea</taxon>
        <taxon>Malacostraca</taxon>
        <taxon>Eumalacostraca</taxon>
        <taxon>Eucarida</taxon>
        <taxon>Decapoda</taxon>
        <taxon>Pleocyemata</taxon>
        <taxon>Astacidea</taxon>
        <taxon>Parastacoidea</taxon>
        <taxon>Parastacidae</taxon>
        <taxon>Cherax</taxon>
    </lineage>
</organism>
<keyword evidence="4 9" id="KW-0863">Zinc-finger</keyword>
<dbReference type="Pfam" id="PF00096">
    <property type="entry name" value="zf-C2H2"/>
    <property type="match status" value="3"/>
</dbReference>
<feature type="domain" description="C2H2-type" evidence="11">
    <location>
        <begin position="307"/>
        <end position="330"/>
    </location>
</feature>
<reference evidence="12 13" key="1">
    <citation type="journal article" date="2024" name="BMC Genomics">
        <title>Genome assembly of redclaw crayfish (Cherax quadricarinatus) provides insights into its immune adaptation and hypoxia tolerance.</title>
        <authorList>
            <person name="Liu Z."/>
            <person name="Zheng J."/>
            <person name="Li H."/>
            <person name="Fang K."/>
            <person name="Wang S."/>
            <person name="He J."/>
            <person name="Zhou D."/>
            <person name="Weng S."/>
            <person name="Chi M."/>
            <person name="Gu Z."/>
            <person name="He J."/>
            <person name="Li F."/>
            <person name="Wang M."/>
        </authorList>
    </citation>
    <scope>NUCLEOTIDE SEQUENCE [LARGE SCALE GENOMIC DNA]</scope>
    <source>
        <strain evidence="12">ZL_2023a</strain>
    </source>
</reference>
<feature type="domain" description="C2H2-type" evidence="11">
    <location>
        <begin position="279"/>
        <end position="306"/>
    </location>
</feature>
<evidence type="ECO:0000313" key="13">
    <source>
        <dbReference type="Proteomes" id="UP001445076"/>
    </source>
</evidence>
<keyword evidence="8" id="KW-0539">Nucleus</keyword>
<feature type="region of interest" description="Disordered" evidence="10">
    <location>
        <begin position="1"/>
        <end position="80"/>
    </location>
</feature>
<name>A0AAW0WHY6_CHEQU</name>
<accession>A0AAW0WHY6</accession>
<dbReference type="PANTHER" id="PTHR24379">
    <property type="entry name" value="KRAB AND ZINC FINGER DOMAIN-CONTAINING"/>
    <property type="match status" value="1"/>
</dbReference>
<evidence type="ECO:0000256" key="3">
    <source>
        <dbReference type="ARBA" id="ARBA00022737"/>
    </source>
</evidence>
<dbReference type="GO" id="GO:0000977">
    <property type="term" value="F:RNA polymerase II transcription regulatory region sequence-specific DNA binding"/>
    <property type="evidence" value="ECO:0007669"/>
    <property type="project" value="TreeGrafter"/>
</dbReference>
<protein>
    <recommendedName>
        <fullName evidence="11">C2H2-type domain-containing protein</fullName>
    </recommendedName>
</protein>
<dbReference type="SUPFAM" id="SSF57667">
    <property type="entry name" value="beta-beta-alpha zinc fingers"/>
    <property type="match status" value="4"/>
</dbReference>
<proteinExistence type="inferred from homology"/>
<dbReference type="GO" id="GO:0008270">
    <property type="term" value="F:zinc ion binding"/>
    <property type="evidence" value="ECO:0007669"/>
    <property type="project" value="UniProtKB-KW"/>
</dbReference>
<evidence type="ECO:0000256" key="5">
    <source>
        <dbReference type="ARBA" id="ARBA00022833"/>
    </source>
</evidence>
<dbReference type="EMBL" id="JARKIK010000078">
    <property type="protein sequence ID" value="KAK8726666.1"/>
    <property type="molecule type" value="Genomic_DNA"/>
</dbReference>
<evidence type="ECO:0000256" key="1">
    <source>
        <dbReference type="ARBA" id="ARBA00006991"/>
    </source>
</evidence>
<dbReference type="FunFam" id="3.30.160.60:FF:000761">
    <property type="entry name" value="Zinc finger protein 449"/>
    <property type="match status" value="1"/>
</dbReference>
<dbReference type="PROSITE" id="PS50157">
    <property type="entry name" value="ZINC_FINGER_C2H2_2"/>
    <property type="match status" value="7"/>
</dbReference>
<dbReference type="GO" id="GO:0005634">
    <property type="term" value="C:nucleus"/>
    <property type="evidence" value="ECO:0007669"/>
    <property type="project" value="TreeGrafter"/>
</dbReference>
<evidence type="ECO:0000256" key="2">
    <source>
        <dbReference type="ARBA" id="ARBA00022723"/>
    </source>
</evidence>
<evidence type="ECO:0000259" key="11">
    <source>
        <dbReference type="PROSITE" id="PS50157"/>
    </source>
</evidence>
<evidence type="ECO:0000256" key="10">
    <source>
        <dbReference type="SAM" id="MobiDB-lite"/>
    </source>
</evidence>
<evidence type="ECO:0000256" key="6">
    <source>
        <dbReference type="ARBA" id="ARBA00023015"/>
    </source>
</evidence>
<keyword evidence="3" id="KW-0677">Repeat</keyword>
<evidence type="ECO:0000256" key="4">
    <source>
        <dbReference type="ARBA" id="ARBA00022771"/>
    </source>
</evidence>
<evidence type="ECO:0000256" key="8">
    <source>
        <dbReference type="ARBA" id="ARBA00023242"/>
    </source>
</evidence>
<keyword evidence="6" id="KW-0805">Transcription regulation</keyword>
<feature type="domain" description="C2H2-type" evidence="11">
    <location>
        <begin position="159"/>
        <end position="186"/>
    </location>
</feature>
<keyword evidence="13" id="KW-1185">Reference proteome</keyword>
<feature type="domain" description="C2H2-type" evidence="11">
    <location>
        <begin position="186"/>
        <end position="214"/>
    </location>
</feature>
<dbReference type="SMART" id="SM00355">
    <property type="entry name" value="ZnF_C2H2"/>
    <property type="match status" value="10"/>
</dbReference>
<dbReference type="FunFam" id="3.30.160.60:FF:000446">
    <property type="entry name" value="Zinc finger protein"/>
    <property type="match status" value="1"/>
</dbReference>
<sequence length="435" mass="50212">MEEIETINENNKLFDSDSDWTDEEISTNKTYNSHEDSTETILQISDAAEKSTTIRYPQNNRTDNAYHEESDKEKTGEGEHTTHGILHKVNVMKNAAAEEEAIPTCKRKRTVNYSGSKRKRKCAGSGPYTCQQCQIDFKLISIYSKHMLNHEIAEGKHSVTCKVCGKMLSSHVNLRRHMMIHTGKPFTCEMCGKGFTGRYLLREHLAMEHNQMSSNKQTPTNHQCHVCKKYMSTKTALQYHQAQLHTCVKCNVKLPCRTSLRDHVLQVHDQVSVTKEGRLKCTQCNKTFNYRHHYLNHVAQHSDEKKHECQKCKKGFLTSQALYCHTKQVHEKYNYRYPCEVCEKVFICNAKLVEHMRTHTGEKPFECGICSVAFAAKATYKSHMRVVHSQTPKQKSKDVPLLYKYNCPLCNVEDLKADELENHCWSKHNATVQFS</sequence>
<gene>
    <name evidence="12" type="ORF">OTU49_009984</name>
</gene>
<feature type="compositionally biased region" description="Basic and acidic residues" evidence="10">
    <location>
        <begin position="64"/>
        <end position="80"/>
    </location>
</feature>
<feature type="compositionally biased region" description="Polar residues" evidence="10">
    <location>
        <begin position="50"/>
        <end position="63"/>
    </location>
</feature>
<evidence type="ECO:0000256" key="7">
    <source>
        <dbReference type="ARBA" id="ARBA00023163"/>
    </source>
</evidence>
<dbReference type="InterPro" id="IPR013087">
    <property type="entry name" value="Znf_C2H2_type"/>
</dbReference>
<feature type="non-terminal residue" evidence="12">
    <location>
        <position position="435"/>
    </location>
</feature>
<keyword evidence="2" id="KW-0479">Metal-binding</keyword>